<accession>A0A368JU90</accession>
<keyword evidence="3" id="KW-1185">Reference proteome</keyword>
<protein>
    <recommendedName>
        <fullName evidence="4">Lipocalin-like domain-containing protein</fullName>
    </recommendedName>
</protein>
<dbReference type="PROSITE" id="PS51257">
    <property type="entry name" value="PROKAR_LIPOPROTEIN"/>
    <property type="match status" value="1"/>
</dbReference>
<proteinExistence type="predicted"/>
<organism evidence="2 3">
    <name type="scientific">Larkinella punicea</name>
    <dbReference type="NCBI Taxonomy" id="2315727"/>
    <lineage>
        <taxon>Bacteria</taxon>
        <taxon>Pseudomonadati</taxon>
        <taxon>Bacteroidota</taxon>
        <taxon>Cytophagia</taxon>
        <taxon>Cytophagales</taxon>
        <taxon>Spirosomataceae</taxon>
        <taxon>Larkinella</taxon>
    </lineage>
</organism>
<keyword evidence="1" id="KW-0732">Signal</keyword>
<gene>
    <name evidence="2" type="ORF">DUE52_07725</name>
</gene>
<evidence type="ECO:0000313" key="3">
    <source>
        <dbReference type="Proteomes" id="UP000253383"/>
    </source>
</evidence>
<sequence>MHMKTSAPFFHFCLKTILPVLILLSFSACKNDSDDPQADTATFIGTYTGKMASKGQLAGSSSTVEFDFDPMKVLIKAGSKANEVQLQIDTDLGAFDYWPATVSGNTITLSKQTMKDDFGTTTFEGSGTIAGKALTFTLKQVDDTGTYTHQITATKN</sequence>
<evidence type="ECO:0000256" key="1">
    <source>
        <dbReference type="SAM" id="SignalP"/>
    </source>
</evidence>
<evidence type="ECO:0000313" key="2">
    <source>
        <dbReference type="EMBL" id="RCR70244.1"/>
    </source>
</evidence>
<name>A0A368JU90_9BACT</name>
<dbReference type="AlphaFoldDB" id="A0A368JU90"/>
<evidence type="ECO:0008006" key="4">
    <source>
        <dbReference type="Google" id="ProtNLM"/>
    </source>
</evidence>
<feature type="chain" id="PRO_5016867417" description="Lipocalin-like domain-containing protein" evidence="1">
    <location>
        <begin position="31"/>
        <end position="156"/>
    </location>
</feature>
<reference evidence="2 3" key="1">
    <citation type="submission" date="2018-07" db="EMBL/GenBank/DDBJ databases">
        <title>Genome analysis of Larkinella rosea.</title>
        <authorList>
            <person name="Zhou Z."/>
            <person name="Wang G."/>
        </authorList>
    </citation>
    <scope>NUCLEOTIDE SEQUENCE [LARGE SCALE GENOMIC DNA]</scope>
    <source>
        <strain evidence="3">zzj9</strain>
    </source>
</reference>
<dbReference type="Proteomes" id="UP000253383">
    <property type="component" value="Unassembled WGS sequence"/>
</dbReference>
<dbReference type="EMBL" id="QOWE01000005">
    <property type="protein sequence ID" value="RCR70244.1"/>
    <property type="molecule type" value="Genomic_DNA"/>
</dbReference>
<feature type="signal peptide" evidence="1">
    <location>
        <begin position="1"/>
        <end position="30"/>
    </location>
</feature>
<comment type="caution">
    <text evidence="2">The sequence shown here is derived from an EMBL/GenBank/DDBJ whole genome shotgun (WGS) entry which is preliminary data.</text>
</comment>